<accession>A0A0J9TIR8</accession>
<keyword evidence="1" id="KW-1133">Transmembrane helix</keyword>
<reference evidence="2 3" key="1">
    <citation type="submission" date="2011-08" db="EMBL/GenBank/DDBJ databases">
        <title>The Genome Sequence of Plasmodium vivax Mauritania I.</title>
        <authorList>
            <consortium name="The Broad Institute Genome Sequencing Platform"/>
            <consortium name="The Broad Institute Genome Sequencing Center for Infectious Disease"/>
            <person name="Neafsey D."/>
            <person name="Carlton J."/>
            <person name="Barnwell J."/>
            <person name="Collins W."/>
            <person name="Escalante A."/>
            <person name="Mullikin J."/>
            <person name="Saul A."/>
            <person name="Guigo R."/>
            <person name="Camara F."/>
            <person name="Young S.K."/>
            <person name="Zeng Q."/>
            <person name="Gargeya S."/>
            <person name="Fitzgerald M."/>
            <person name="Haas B."/>
            <person name="Abouelleil A."/>
            <person name="Alvarado L."/>
            <person name="Arachchi H.M."/>
            <person name="Berlin A."/>
            <person name="Brown A."/>
            <person name="Chapman S.B."/>
            <person name="Chen Z."/>
            <person name="Dunbar C."/>
            <person name="Freedman E."/>
            <person name="Gearin G."/>
            <person name="Gellesch M."/>
            <person name="Goldberg J."/>
            <person name="Griggs A."/>
            <person name="Gujja S."/>
            <person name="Heiman D."/>
            <person name="Howarth C."/>
            <person name="Larson L."/>
            <person name="Lui A."/>
            <person name="MacDonald P.J.P."/>
            <person name="Montmayeur A."/>
            <person name="Murphy C."/>
            <person name="Neiman D."/>
            <person name="Pearson M."/>
            <person name="Priest M."/>
            <person name="Roberts A."/>
            <person name="Saif S."/>
            <person name="Shea T."/>
            <person name="Shenoy N."/>
            <person name="Sisk P."/>
            <person name="Stolte C."/>
            <person name="Sykes S."/>
            <person name="Wortman J."/>
            <person name="Nusbaum C."/>
            <person name="Birren B."/>
        </authorList>
    </citation>
    <scope>NUCLEOTIDE SEQUENCE [LARGE SCALE GENOMIC DNA]</scope>
    <source>
        <strain evidence="2 3">Mauritania I</strain>
    </source>
</reference>
<evidence type="ECO:0000313" key="3">
    <source>
        <dbReference type="Proteomes" id="UP000053776"/>
    </source>
</evidence>
<protein>
    <submittedName>
        <fullName evidence="2">Uncharacterized protein</fullName>
    </submittedName>
</protein>
<name>A0A0J9TIR8_PLAVI</name>
<dbReference type="AlphaFoldDB" id="A0A0J9TIR8"/>
<dbReference type="Proteomes" id="UP000053776">
    <property type="component" value="Unassembled WGS sequence"/>
</dbReference>
<keyword evidence="1" id="KW-0812">Transmembrane</keyword>
<keyword evidence="1" id="KW-0472">Membrane</keyword>
<sequence>MSKAFYKNSEVAKSLCENFLKLYKSLNEPLSKGKNDATYLSAVNFLNYWLNAELKKKMFNENVSVQEFYEVLDNYAVDARSINYRTIDKIYIIQKDELDNMNILYNLYSNYYNVYNESDIVCNTEATCLDYSNKCVQEYKKGIIKCEEKDSEFCQAIEKFNRKYESLKQRAISKVGFNSKDLITLPTYDQAYNEYFSELNKRKINIATISIICSIFGNMYQYIGCFIKIYNIYITKKELICFHKIKKTIFFFHILNEAIKKIPEIDLYYKLSDVEYDNIQIYDYLRECQKCQNSFRIEEFIRKIIKNYDDYKDKLNDNSNYNNYCRYFMYWLYKEKNLYIAKQGSQDTWNNCIPCIWNMLEKKRGDSGKKCKFENVIDSFATVQIIKIIDDMCIINTKTKLLNDITSDREKCLEFNKISKNYLVQILGHLLSIRNNISWKEAYFKIKKICSDGKIYNLFAERVCPSEESTKAKELECSPPQPIIPQTCSPHTCNNLKDLCQQQYATPKCDNLDELCKGRCTSQPPHDLKILCPEYCAENPISPVPTNEGPVNPAKNPYLQLPVTVFSSVVGTIFFFLFLYKVKDITF</sequence>
<gene>
    <name evidence="2" type="ORF">PVMG_05630</name>
</gene>
<dbReference type="EMBL" id="KQ235009">
    <property type="protein sequence ID" value="KMZ94961.1"/>
    <property type="molecule type" value="Genomic_DNA"/>
</dbReference>
<proteinExistence type="predicted"/>
<evidence type="ECO:0000313" key="2">
    <source>
        <dbReference type="EMBL" id="KMZ94961.1"/>
    </source>
</evidence>
<organism evidence="2 3">
    <name type="scientific">Plasmodium vivax Mauritania I</name>
    <dbReference type="NCBI Taxonomy" id="1035515"/>
    <lineage>
        <taxon>Eukaryota</taxon>
        <taxon>Sar</taxon>
        <taxon>Alveolata</taxon>
        <taxon>Apicomplexa</taxon>
        <taxon>Aconoidasida</taxon>
        <taxon>Haemosporida</taxon>
        <taxon>Plasmodiidae</taxon>
        <taxon>Plasmodium</taxon>
        <taxon>Plasmodium (Plasmodium)</taxon>
    </lineage>
</organism>
<evidence type="ECO:0000256" key="1">
    <source>
        <dbReference type="SAM" id="Phobius"/>
    </source>
</evidence>
<feature type="transmembrane region" description="Helical" evidence="1">
    <location>
        <begin position="558"/>
        <end position="580"/>
    </location>
</feature>